<proteinExistence type="predicted"/>
<protein>
    <submittedName>
        <fullName evidence="1">Uncharacterized protein</fullName>
    </submittedName>
</protein>
<dbReference type="Proteomes" id="UP001617689">
    <property type="component" value="Unassembled WGS sequence"/>
</dbReference>
<evidence type="ECO:0000313" key="1">
    <source>
        <dbReference type="EMBL" id="MFJ5427670.1"/>
    </source>
</evidence>
<dbReference type="EMBL" id="JBIXLL010000001">
    <property type="protein sequence ID" value="MFJ5427670.1"/>
    <property type="molecule type" value="Genomic_DNA"/>
</dbReference>
<evidence type="ECO:0000313" key="2">
    <source>
        <dbReference type="Proteomes" id="UP001617689"/>
    </source>
</evidence>
<sequence>MPAGLQVFDKNGNLVHDTNHGFATLLGYLEVSTTTGSKLLDIPYGKLFAFIAKGEREAISNGRKYHFGVWVNGKTIYWYHIVKPITICYGLCT</sequence>
<accession>A0ABW8G519</accession>
<dbReference type="RefSeq" id="WP_400393676.1">
    <property type="nucleotide sequence ID" value="NZ_JBIXLL010000001.1"/>
</dbReference>
<gene>
    <name evidence="1" type="ORF">ACIPUP_00680</name>
</gene>
<keyword evidence="2" id="KW-1185">Reference proteome</keyword>
<organism evidence="1 2">
    <name type="scientific">Pectobacterium actinidiae</name>
    <dbReference type="NCBI Taxonomy" id="1507808"/>
    <lineage>
        <taxon>Bacteria</taxon>
        <taxon>Pseudomonadati</taxon>
        <taxon>Pseudomonadota</taxon>
        <taxon>Gammaproteobacteria</taxon>
        <taxon>Enterobacterales</taxon>
        <taxon>Pectobacteriaceae</taxon>
        <taxon>Pectobacterium</taxon>
    </lineage>
</organism>
<name>A0ABW8G519_9GAMM</name>
<reference evidence="1 2" key="1">
    <citation type="submission" date="2024-10" db="EMBL/GenBank/DDBJ databases">
        <authorList>
            <person name="Lu C.-H."/>
        </authorList>
    </citation>
    <scope>NUCLEOTIDE SEQUENCE [LARGE SCALE GENOMIC DNA]</scope>
    <source>
        <strain evidence="1 2">22ZTDG03-2</strain>
    </source>
</reference>
<comment type="caution">
    <text evidence="1">The sequence shown here is derived from an EMBL/GenBank/DDBJ whole genome shotgun (WGS) entry which is preliminary data.</text>
</comment>